<feature type="domain" description="Vps16 C-terminal" evidence="3">
    <location>
        <begin position="507"/>
        <end position="824"/>
    </location>
</feature>
<dbReference type="InterPro" id="IPR016534">
    <property type="entry name" value="VPS16"/>
</dbReference>
<name>A0AAN7YTY6_9MYCE</name>
<dbReference type="Gene3D" id="1.10.150.780">
    <property type="entry name" value="Vps16, C-terminal region"/>
    <property type="match status" value="1"/>
</dbReference>
<comment type="similarity">
    <text evidence="1 2">Belongs to the VPS16 family.</text>
</comment>
<dbReference type="GO" id="GO:0006886">
    <property type="term" value="P:intracellular protein transport"/>
    <property type="evidence" value="ECO:0007669"/>
    <property type="project" value="InterPro"/>
</dbReference>
<dbReference type="SUPFAM" id="SSF50978">
    <property type="entry name" value="WD40 repeat-like"/>
    <property type="match status" value="1"/>
</dbReference>
<evidence type="ECO:0000259" key="4">
    <source>
        <dbReference type="Pfam" id="PF04841"/>
    </source>
</evidence>
<feature type="domain" description="Vps16 N-terminal" evidence="4">
    <location>
        <begin position="4"/>
        <end position="414"/>
    </location>
</feature>
<gene>
    <name evidence="5" type="ORF">RB653_006675</name>
</gene>
<dbReference type="GO" id="GO:0030897">
    <property type="term" value="C:HOPS complex"/>
    <property type="evidence" value="ECO:0007669"/>
    <property type="project" value="TreeGrafter"/>
</dbReference>
<evidence type="ECO:0000313" key="6">
    <source>
        <dbReference type="Proteomes" id="UP001344447"/>
    </source>
</evidence>
<dbReference type="Pfam" id="PF04840">
    <property type="entry name" value="Vps16_C"/>
    <property type="match status" value="1"/>
</dbReference>
<dbReference type="InterPro" id="IPR006925">
    <property type="entry name" value="Vps16_C"/>
</dbReference>
<dbReference type="PIRSF" id="PIRSF007949">
    <property type="entry name" value="VPS16"/>
    <property type="match status" value="1"/>
</dbReference>
<protein>
    <recommendedName>
        <fullName evidence="7">Vacuolar protein sorting-associated protein 16 homolog</fullName>
    </recommendedName>
</protein>
<dbReference type="Pfam" id="PF04841">
    <property type="entry name" value="Vps16_N"/>
    <property type="match status" value="1"/>
</dbReference>
<organism evidence="5 6">
    <name type="scientific">Dictyostelium firmibasis</name>
    <dbReference type="NCBI Taxonomy" id="79012"/>
    <lineage>
        <taxon>Eukaryota</taxon>
        <taxon>Amoebozoa</taxon>
        <taxon>Evosea</taxon>
        <taxon>Eumycetozoa</taxon>
        <taxon>Dictyostelia</taxon>
        <taxon>Dictyosteliales</taxon>
        <taxon>Dictyosteliaceae</taxon>
        <taxon>Dictyostelium</taxon>
    </lineage>
</organism>
<comment type="caution">
    <text evidence="5">The sequence shown here is derived from an EMBL/GenBank/DDBJ whole genome shotgun (WGS) entry which is preliminary data.</text>
</comment>
<sequence>MIAAQWKIIGNSTYIKKEIYSMSWDVDLKQQVSVGSPFAGPIAVMRDSSKFVEMNSQNMKPYLKIFTASGDLISQMIWDSSKNIVAMDWIEKERLVIVLQNATVLIYNVFCEQMTQFSLGDIVREEEILECKIWSDGIVVLTSASNLYSVPSINDFFVECGRVIRLPPLPEEPKARPEWAILEPQFSLSQSIEIFISINGTLYLIDEDKVESQLEATESIQKMVVSPCGKKLACFDTKGTLLILNTDGSTANPDRMDTKATKSPVLKWCGSDGVMMYWDSIKDPILFYFSKGDSWAKFTLDQPVSLVTEIDGLRIVSDTTSEFFHKVSDVTIDIFKIGTTSPASILYDATDHFINKSPQADESIRSINDQLEDAVNCCILAAGYEFNGGEQSKLLKAASFGKCFLEHYNPTPFVNMCKWLRVLNAVRHHEIGIPLSIQQYREIGAEELIDRLISRRKHLLAWRICDYLKIKSDVVLNHWACTKVRTDIPDQDLSKIIIKKLESVPGISFANIASAAYLAGRRQLATKLLEYEPKAAEQVPPLIKMGESGLALNKAIESGDTDLVYLVLLSMQRSLPMADFLELTFSKVVALDLLISMCKQKNDLALLREIYHIKDQSKEMGNIYLQEALSCDPSQLDQRIKAYNKSMEHYHHSKDKEDQVTSKFIDDQIKLEMLQKELETNLQDTFVGISISDTIYKLITMNQAKKAQSIRSEFKVPDKRFWWIKIKALSMMADWEELMKFSKEKKSPIGYEPFVEVCLDQKNQVEALKYIPKITDILPKIQFYIQIGYFREAADIAFKEKNYDLLNLVARKCTNNEVLNIIEQMKSQIRR</sequence>
<evidence type="ECO:0000313" key="5">
    <source>
        <dbReference type="EMBL" id="KAK5575542.1"/>
    </source>
</evidence>
<dbReference type="EMBL" id="JAVFKY010000005">
    <property type="protein sequence ID" value="KAK5575542.1"/>
    <property type="molecule type" value="Genomic_DNA"/>
</dbReference>
<evidence type="ECO:0000259" key="3">
    <source>
        <dbReference type="Pfam" id="PF04840"/>
    </source>
</evidence>
<keyword evidence="6" id="KW-1185">Reference proteome</keyword>
<dbReference type="AlphaFoldDB" id="A0AAN7YTY6"/>
<dbReference type="InterPro" id="IPR038132">
    <property type="entry name" value="Vps16_C_sf"/>
</dbReference>
<dbReference type="GO" id="GO:0042144">
    <property type="term" value="P:vacuole fusion, non-autophagic"/>
    <property type="evidence" value="ECO:0007669"/>
    <property type="project" value="TreeGrafter"/>
</dbReference>
<dbReference type="FunFam" id="1.10.150.780:FF:000001">
    <property type="entry name" value="Vacuolar protein sorting-associated protein 16 homolog"/>
    <property type="match status" value="1"/>
</dbReference>
<dbReference type="Proteomes" id="UP001344447">
    <property type="component" value="Unassembled WGS sequence"/>
</dbReference>
<evidence type="ECO:0000256" key="1">
    <source>
        <dbReference type="ARBA" id="ARBA00009250"/>
    </source>
</evidence>
<evidence type="ECO:0008006" key="7">
    <source>
        <dbReference type="Google" id="ProtNLM"/>
    </source>
</evidence>
<evidence type="ECO:0000256" key="2">
    <source>
        <dbReference type="PIRNR" id="PIRNR007949"/>
    </source>
</evidence>
<dbReference type="InterPro" id="IPR006926">
    <property type="entry name" value="Vps16_N"/>
</dbReference>
<dbReference type="PANTHER" id="PTHR12811:SF0">
    <property type="entry name" value="VACUOLAR PROTEIN SORTING-ASSOCIATED PROTEIN 16 HOMOLOG"/>
    <property type="match status" value="1"/>
</dbReference>
<accession>A0AAN7YTY6</accession>
<reference evidence="5 6" key="1">
    <citation type="submission" date="2023-11" db="EMBL/GenBank/DDBJ databases">
        <title>Dfirmibasis_genome.</title>
        <authorList>
            <person name="Edelbroek B."/>
            <person name="Kjellin J."/>
            <person name="Jerlstrom-Hultqvist J."/>
            <person name="Soderbom F."/>
        </authorList>
    </citation>
    <scope>NUCLEOTIDE SEQUENCE [LARGE SCALE GENOMIC DNA]</scope>
    <source>
        <strain evidence="5 6">TNS-C-14</strain>
    </source>
</reference>
<dbReference type="PANTHER" id="PTHR12811">
    <property type="entry name" value="VACUOLAR PROTEIN SORTING VPS16"/>
    <property type="match status" value="1"/>
</dbReference>
<dbReference type="GO" id="GO:0003779">
    <property type="term" value="F:actin binding"/>
    <property type="evidence" value="ECO:0007669"/>
    <property type="project" value="TreeGrafter"/>
</dbReference>
<dbReference type="InterPro" id="IPR036322">
    <property type="entry name" value="WD40_repeat_dom_sf"/>
</dbReference>
<dbReference type="GO" id="GO:0016197">
    <property type="term" value="P:endosomal transport"/>
    <property type="evidence" value="ECO:0007669"/>
    <property type="project" value="TreeGrafter"/>
</dbReference>
<proteinExistence type="inferred from homology"/>
<dbReference type="GO" id="GO:0005768">
    <property type="term" value="C:endosome"/>
    <property type="evidence" value="ECO:0007669"/>
    <property type="project" value="TreeGrafter"/>
</dbReference>
<dbReference type="GO" id="GO:0005765">
    <property type="term" value="C:lysosomal membrane"/>
    <property type="evidence" value="ECO:0007669"/>
    <property type="project" value="TreeGrafter"/>
</dbReference>